<dbReference type="AlphaFoldDB" id="A0A0F9HA49"/>
<evidence type="ECO:0000313" key="1">
    <source>
        <dbReference type="EMBL" id="KKM07920.1"/>
    </source>
</evidence>
<accession>A0A0F9HA49</accession>
<reference evidence="1" key="1">
    <citation type="journal article" date="2015" name="Nature">
        <title>Complex archaea that bridge the gap between prokaryotes and eukaryotes.</title>
        <authorList>
            <person name="Spang A."/>
            <person name="Saw J.H."/>
            <person name="Jorgensen S.L."/>
            <person name="Zaremba-Niedzwiedzka K."/>
            <person name="Martijn J."/>
            <person name="Lind A.E."/>
            <person name="van Eijk R."/>
            <person name="Schleper C."/>
            <person name="Guy L."/>
            <person name="Ettema T.J."/>
        </authorList>
    </citation>
    <scope>NUCLEOTIDE SEQUENCE</scope>
</reference>
<organism evidence="1">
    <name type="scientific">marine sediment metagenome</name>
    <dbReference type="NCBI Taxonomy" id="412755"/>
    <lineage>
        <taxon>unclassified sequences</taxon>
        <taxon>metagenomes</taxon>
        <taxon>ecological metagenomes</taxon>
    </lineage>
</organism>
<proteinExistence type="predicted"/>
<sequence length="84" mass="9341">MLKQLSDEAIVSARFQCVCSVGYPVSDGKATELARYVAQAQLEDTLRQVVEEAIKRKASYPNGDVDNILMSNYFRELAKQAGIK</sequence>
<protein>
    <submittedName>
        <fullName evidence="1">Uncharacterized protein</fullName>
    </submittedName>
</protein>
<gene>
    <name evidence="1" type="ORF">LCGC14_1729080</name>
</gene>
<name>A0A0F9HA49_9ZZZZ</name>
<comment type="caution">
    <text evidence="1">The sequence shown here is derived from an EMBL/GenBank/DDBJ whole genome shotgun (WGS) entry which is preliminary data.</text>
</comment>
<dbReference type="EMBL" id="LAZR01015668">
    <property type="protein sequence ID" value="KKM07920.1"/>
    <property type="molecule type" value="Genomic_DNA"/>
</dbReference>